<evidence type="ECO:0000313" key="2">
    <source>
        <dbReference type="EnsemblMetazoa" id="tetur02g11310.1"/>
    </source>
</evidence>
<keyword evidence="3" id="KW-1185">Reference proteome</keyword>
<dbReference type="KEGG" id="tut:107370925"/>
<sequence length="228" mass="25403">MKLFFILLLSYCIVNTHALDQVDEHAVSPITEAIIEIISKMVARGELLIPDWDSKASIEINTINLADKSLEAGYILGWNPDKDIEDNLVNVAEAYFKLIPIEGLNVTKSVKDNVIILVDGIFKLYPFSALRHKPELKQSIVDRILNALTLIPEIDINQSVHNDITSWIESAIAKVQIIDPSAPAEKTVNYLIDTLFDEIKLPGFSSDKTLHDNVADILRSILSNSADL</sequence>
<evidence type="ECO:0000256" key="1">
    <source>
        <dbReference type="SAM" id="SignalP"/>
    </source>
</evidence>
<proteinExistence type="predicted"/>
<reference evidence="3" key="1">
    <citation type="submission" date="2011-08" db="EMBL/GenBank/DDBJ databases">
        <authorList>
            <person name="Rombauts S."/>
        </authorList>
    </citation>
    <scope>NUCLEOTIDE SEQUENCE</scope>
    <source>
        <strain evidence="3">London</strain>
    </source>
</reference>
<organism evidence="2 3">
    <name type="scientific">Tetranychus urticae</name>
    <name type="common">Two-spotted spider mite</name>
    <dbReference type="NCBI Taxonomy" id="32264"/>
    <lineage>
        <taxon>Eukaryota</taxon>
        <taxon>Metazoa</taxon>
        <taxon>Ecdysozoa</taxon>
        <taxon>Arthropoda</taxon>
        <taxon>Chelicerata</taxon>
        <taxon>Arachnida</taxon>
        <taxon>Acari</taxon>
        <taxon>Acariformes</taxon>
        <taxon>Trombidiformes</taxon>
        <taxon>Prostigmata</taxon>
        <taxon>Eleutherengona</taxon>
        <taxon>Raphignathae</taxon>
        <taxon>Tetranychoidea</taxon>
        <taxon>Tetranychidae</taxon>
        <taxon>Tetranychus</taxon>
    </lineage>
</organism>
<name>T1JXB1_TETUR</name>
<dbReference type="HOGENOM" id="CLU_111735_0_0_1"/>
<keyword evidence="1" id="KW-0732">Signal</keyword>
<feature type="chain" id="PRO_5004590798" evidence="1">
    <location>
        <begin position="19"/>
        <end position="228"/>
    </location>
</feature>
<dbReference type="OrthoDB" id="10426186at2759"/>
<dbReference type="EMBL" id="CAEY01000824">
    <property type="status" value="NOT_ANNOTATED_CDS"/>
    <property type="molecule type" value="Genomic_DNA"/>
</dbReference>
<dbReference type="Proteomes" id="UP000015104">
    <property type="component" value="Unassembled WGS sequence"/>
</dbReference>
<feature type="signal peptide" evidence="1">
    <location>
        <begin position="1"/>
        <end position="18"/>
    </location>
</feature>
<dbReference type="EnsemblMetazoa" id="tetur02g11310.1">
    <property type="protein sequence ID" value="tetur02g11310.1"/>
    <property type="gene ID" value="tetur02g11310"/>
</dbReference>
<evidence type="ECO:0000313" key="3">
    <source>
        <dbReference type="Proteomes" id="UP000015104"/>
    </source>
</evidence>
<accession>T1JXB1</accession>
<gene>
    <name evidence="2" type="primary">107370925</name>
</gene>
<reference evidence="2" key="2">
    <citation type="submission" date="2015-06" db="UniProtKB">
        <authorList>
            <consortium name="EnsemblMetazoa"/>
        </authorList>
    </citation>
    <scope>IDENTIFICATION</scope>
</reference>
<protein>
    <submittedName>
        <fullName evidence="2">Uncharacterized protein</fullName>
    </submittedName>
</protein>
<dbReference type="AlphaFoldDB" id="T1JXB1"/>